<keyword evidence="3" id="KW-1185">Reference proteome</keyword>
<reference evidence="2 3" key="1">
    <citation type="submission" date="2015-02" db="EMBL/GenBank/DDBJ databases">
        <title>Single-cell genomics of uncultivated deep-branching MTB reveals a conserved set of magnetosome genes.</title>
        <authorList>
            <person name="Kolinko S."/>
            <person name="Richter M."/>
            <person name="Glockner F.O."/>
            <person name="Brachmann A."/>
            <person name="Schuler D."/>
        </authorList>
    </citation>
    <scope>NUCLEOTIDE SEQUENCE [LARGE SCALE GENOMIC DNA]</scope>
    <source>
        <strain evidence="2">TM-1</strain>
    </source>
</reference>
<evidence type="ECO:0000259" key="1">
    <source>
        <dbReference type="Pfam" id="PF12281"/>
    </source>
</evidence>
<organism evidence="2 3">
    <name type="scientific">Candidatus Magnetobacterium bavaricum</name>
    <dbReference type="NCBI Taxonomy" id="29290"/>
    <lineage>
        <taxon>Bacteria</taxon>
        <taxon>Pseudomonadati</taxon>
        <taxon>Nitrospirota</taxon>
        <taxon>Thermodesulfovibrionia</taxon>
        <taxon>Thermodesulfovibrionales</taxon>
        <taxon>Candidatus Magnetobacteriaceae</taxon>
        <taxon>Candidatus Magnetobacterium</taxon>
    </lineage>
</organism>
<gene>
    <name evidence="2" type="ORF">MBAV_001967</name>
</gene>
<dbReference type="Pfam" id="PF12281">
    <property type="entry name" value="NTP_transf_8"/>
    <property type="match status" value="1"/>
</dbReference>
<dbReference type="AlphaFoldDB" id="A0A0F3GV51"/>
<dbReference type="PATRIC" id="fig|29290.4.peg.2623"/>
<dbReference type="EMBL" id="LACI01000844">
    <property type="protein sequence ID" value="KJU85844.1"/>
    <property type="molecule type" value="Genomic_DNA"/>
</dbReference>
<name>A0A0F3GV51_9BACT</name>
<comment type="caution">
    <text evidence="2">The sequence shown here is derived from an EMBL/GenBank/DDBJ whole genome shotgun (WGS) entry which is preliminary data.</text>
</comment>
<evidence type="ECO:0000313" key="2">
    <source>
        <dbReference type="EMBL" id="KJU85844.1"/>
    </source>
</evidence>
<evidence type="ECO:0000313" key="3">
    <source>
        <dbReference type="Proteomes" id="UP000033423"/>
    </source>
</evidence>
<dbReference type="InterPro" id="IPR058575">
    <property type="entry name" value="NTP_transf_8_dom"/>
</dbReference>
<accession>A0A0F3GV51</accession>
<dbReference type="Proteomes" id="UP000033423">
    <property type="component" value="Unassembled WGS sequence"/>
</dbReference>
<sequence length="313" mass="35015">MLTLSIVEDMLSGPVTEDTIKEGLDYYTGYMKRLVAAILLMPDRVGFPEELDIVNASIRRLGGRTADMEDLNGMVAEVLRLFDNNGLWETGAELVGSWCFRVYQCNFGVENFAIKTDDVDIAIDIPYKGEKMDLGRLLKQLGFLERFHPNGVIYYEGGQLRVEFIVPERGRGDSDRVEIEDLGISAQPLRFLDILVSHPAETHLGGVGRVRVPSPAAFAIHKLLIAPRRKLKAKMQKDYIQVFYVLKMLLFGNRENGTGQLDTIMKDLLPGWLTALKASVVKMHTHVPLLEEGPARDIETAIIQRIDKCAGGL</sequence>
<protein>
    <recommendedName>
        <fullName evidence="1">Nucleotidyltransferase-like domain-containing protein</fullName>
    </recommendedName>
</protein>
<feature type="domain" description="Nucleotidyltransferase-like" evidence="1">
    <location>
        <begin position="74"/>
        <end position="249"/>
    </location>
</feature>
<proteinExistence type="predicted"/>